<name>A0A4Y7TF54_COPMI</name>
<keyword evidence="2" id="KW-1185">Reference proteome</keyword>
<dbReference type="Proteomes" id="UP000298030">
    <property type="component" value="Unassembled WGS sequence"/>
</dbReference>
<dbReference type="EMBL" id="QPFP01000016">
    <property type="protein sequence ID" value="TEB32159.1"/>
    <property type="molecule type" value="Genomic_DNA"/>
</dbReference>
<proteinExistence type="predicted"/>
<reference evidence="1 2" key="1">
    <citation type="journal article" date="2019" name="Nat. Ecol. Evol.">
        <title>Megaphylogeny resolves global patterns of mushroom evolution.</title>
        <authorList>
            <person name="Varga T."/>
            <person name="Krizsan K."/>
            <person name="Foldi C."/>
            <person name="Dima B."/>
            <person name="Sanchez-Garcia M."/>
            <person name="Sanchez-Ramirez S."/>
            <person name="Szollosi G.J."/>
            <person name="Szarkandi J.G."/>
            <person name="Papp V."/>
            <person name="Albert L."/>
            <person name="Andreopoulos W."/>
            <person name="Angelini C."/>
            <person name="Antonin V."/>
            <person name="Barry K.W."/>
            <person name="Bougher N.L."/>
            <person name="Buchanan P."/>
            <person name="Buyck B."/>
            <person name="Bense V."/>
            <person name="Catcheside P."/>
            <person name="Chovatia M."/>
            <person name="Cooper J."/>
            <person name="Damon W."/>
            <person name="Desjardin D."/>
            <person name="Finy P."/>
            <person name="Geml J."/>
            <person name="Haridas S."/>
            <person name="Hughes K."/>
            <person name="Justo A."/>
            <person name="Karasinski D."/>
            <person name="Kautmanova I."/>
            <person name="Kiss B."/>
            <person name="Kocsube S."/>
            <person name="Kotiranta H."/>
            <person name="LaButti K.M."/>
            <person name="Lechner B.E."/>
            <person name="Liimatainen K."/>
            <person name="Lipzen A."/>
            <person name="Lukacs Z."/>
            <person name="Mihaltcheva S."/>
            <person name="Morgado L.N."/>
            <person name="Niskanen T."/>
            <person name="Noordeloos M.E."/>
            <person name="Ohm R.A."/>
            <person name="Ortiz-Santana B."/>
            <person name="Ovrebo C."/>
            <person name="Racz N."/>
            <person name="Riley R."/>
            <person name="Savchenko A."/>
            <person name="Shiryaev A."/>
            <person name="Soop K."/>
            <person name="Spirin V."/>
            <person name="Szebenyi C."/>
            <person name="Tomsovsky M."/>
            <person name="Tulloss R.E."/>
            <person name="Uehling J."/>
            <person name="Grigoriev I.V."/>
            <person name="Vagvolgyi C."/>
            <person name="Papp T."/>
            <person name="Martin F.M."/>
            <person name="Miettinen O."/>
            <person name="Hibbett D.S."/>
            <person name="Nagy L.G."/>
        </authorList>
    </citation>
    <scope>NUCLEOTIDE SEQUENCE [LARGE SCALE GENOMIC DNA]</scope>
    <source>
        <strain evidence="1 2">FP101781</strain>
    </source>
</reference>
<gene>
    <name evidence="1" type="ORF">FA13DRAFT_1790992</name>
</gene>
<protein>
    <submittedName>
        <fullName evidence="1">Uncharacterized protein</fullName>
    </submittedName>
</protein>
<sequence>MPSAKAHIPSAAFRSTTSSLVGPPPPHFIFKSSKHHHIPLVPCPVDSARTPPTGLTHFPSPIAFGLPGHWKQGIPFKNFDKAKEGMEGKDSVVCGELGIHNIILCFTFPSYDHVEWKEHLSVGTMTKVQLAHRLVEQYKLWMKAAREARHGQWLDRVIGENTFWDDLILLELCHFDGDYWQLNVGYIEK</sequence>
<dbReference type="AlphaFoldDB" id="A0A4Y7TF54"/>
<evidence type="ECO:0000313" key="2">
    <source>
        <dbReference type="Proteomes" id="UP000298030"/>
    </source>
</evidence>
<evidence type="ECO:0000313" key="1">
    <source>
        <dbReference type="EMBL" id="TEB32159.1"/>
    </source>
</evidence>
<comment type="caution">
    <text evidence="1">The sequence shown here is derived from an EMBL/GenBank/DDBJ whole genome shotgun (WGS) entry which is preliminary data.</text>
</comment>
<accession>A0A4Y7TF54</accession>
<organism evidence="1 2">
    <name type="scientific">Coprinellus micaceus</name>
    <name type="common">Glistening ink-cap mushroom</name>
    <name type="synonym">Coprinus micaceus</name>
    <dbReference type="NCBI Taxonomy" id="71717"/>
    <lineage>
        <taxon>Eukaryota</taxon>
        <taxon>Fungi</taxon>
        <taxon>Dikarya</taxon>
        <taxon>Basidiomycota</taxon>
        <taxon>Agaricomycotina</taxon>
        <taxon>Agaricomycetes</taxon>
        <taxon>Agaricomycetidae</taxon>
        <taxon>Agaricales</taxon>
        <taxon>Agaricineae</taxon>
        <taxon>Psathyrellaceae</taxon>
        <taxon>Coprinellus</taxon>
    </lineage>
</organism>